<dbReference type="AlphaFoldDB" id="A0A0A0K265"/>
<proteinExistence type="predicted"/>
<dbReference type="InterPro" id="IPR036291">
    <property type="entry name" value="NAD(P)-bd_dom_sf"/>
</dbReference>
<reference evidence="2 3" key="1">
    <citation type="submission" date="2013-08" db="EMBL/GenBank/DDBJ databases">
        <title>The genome sequence of Knoellia aerolata.</title>
        <authorList>
            <person name="Zhu W."/>
            <person name="Wang G."/>
        </authorList>
    </citation>
    <scope>NUCLEOTIDE SEQUENCE [LARGE SCALE GENOMIC DNA]</scope>
    <source>
        <strain evidence="2 3">DSM 18566</strain>
    </source>
</reference>
<evidence type="ECO:0000313" key="2">
    <source>
        <dbReference type="EMBL" id="KGN43099.1"/>
    </source>
</evidence>
<dbReference type="eggNOG" id="COG5322">
    <property type="taxonomic scope" value="Bacteria"/>
</dbReference>
<evidence type="ECO:0000256" key="1">
    <source>
        <dbReference type="SAM" id="MobiDB-lite"/>
    </source>
</evidence>
<accession>A0A0A0K265</accession>
<dbReference type="EMBL" id="AVPL01000001">
    <property type="protein sequence ID" value="KGN43099.1"/>
    <property type="molecule type" value="Genomic_DNA"/>
</dbReference>
<dbReference type="OrthoDB" id="9780944at2"/>
<keyword evidence="3" id="KW-1185">Reference proteome</keyword>
<gene>
    <name evidence="2" type="ORF">N801_05835</name>
</gene>
<dbReference type="STRING" id="1385519.N801_05835"/>
<organism evidence="2 3">
    <name type="scientific">Knoellia aerolata DSM 18566</name>
    <dbReference type="NCBI Taxonomy" id="1385519"/>
    <lineage>
        <taxon>Bacteria</taxon>
        <taxon>Bacillati</taxon>
        <taxon>Actinomycetota</taxon>
        <taxon>Actinomycetes</taxon>
        <taxon>Micrococcales</taxon>
        <taxon>Intrasporangiaceae</taxon>
        <taxon>Knoellia</taxon>
    </lineage>
</organism>
<dbReference type="SUPFAM" id="SSF51735">
    <property type="entry name" value="NAD(P)-binding Rossmann-fold domains"/>
    <property type="match status" value="1"/>
</dbReference>
<comment type="caution">
    <text evidence="2">The sequence shown here is derived from an EMBL/GenBank/DDBJ whole genome shotgun (WGS) entry which is preliminary data.</text>
</comment>
<dbReference type="Gene3D" id="3.40.50.720">
    <property type="entry name" value="NAD(P)-binding Rossmann-like Domain"/>
    <property type="match status" value="1"/>
</dbReference>
<dbReference type="RefSeq" id="WP_052112475.1">
    <property type="nucleotide sequence ID" value="NZ_AVPL01000001.1"/>
</dbReference>
<evidence type="ECO:0000313" key="3">
    <source>
        <dbReference type="Proteomes" id="UP000030013"/>
    </source>
</evidence>
<name>A0A0A0K265_9MICO</name>
<feature type="region of interest" description="Disordered" evidence="1">
    <location>
        <begin position="684"/>
        <end position="703"/>
    </location>
</feature>
<dbReference type="Proteomes" id="UP000030013">
    <property type="component" value="Unassembled WGS sequence"/>
</dbReference>
<protein>
    <submittedName>
        <fullName evidence="2">Dehydrogenase</fullName>
    </submittedName>
</protein>
<sequence length="703" mass="74852">MTRAAPVVVNISLMGPEWDYDTRVTFLGQRFRIVRRGTSGDVEAALAQVRLWAPRSSALAVTGIRDARAAGLYAGQLRNHRRIMAEAGAVPATDGTELLEVLQEWAVRRVNGEMPGHFTNARTVVLGGRNHGRTTRILREYTQNIQFADPLLSLDLPGRLHSTPVLGLAADAVGGAAGLAMRMVPDVVRDQVDSPARLAARALARRAARDCDVVVGTYEELTGFGLEDLAGKTLITSAVSEERLADLGDRGVYLVVDVTPQPFDVIVNAATLQALMMARVHGDSPLTDDDLLDMIVDAGLEPRQLHPNGPRRKSRFAFVIHPLSQQYLQNVEPLRSIARFAPGPVMDLVEKAAAYSPPFTYSHVTGITSPTGAEAEGWLITVGGTPREMMAHSPEFTYRRLLTAADTARKLGAQIMGLGAFTKVVGDAGVTVARQAPLPVTTGNSYSASGALWAAHDALRRLGLAEVDDTGALRGNAMVVGATGAIGSVCARLLAVAEARLWLVSPESGKLLALKELIEREHPRVEVHIAATPDDAISEMDLIVTATSGAGKRVLDIGAVKPGCVITDVARPLDLSAEDVATRPDVLVVESGEIELPGDVHMGDIGLPKNVAYACLAETVVLALEGRYESFTVGRNIEWEKVKEIYRLGLKHGMRLATISGVNGVFTPEDIDRIRTLALAARASGGTSSSTGPVTAQPAGVPS</sequence>